<dbReference type="AlphaFoldDB" id="A0A4P6FUB9"/>
<sequence length="131" mass="14519">MANLGELERSVMEQLWASDAVLSANELRDRLTLVGGASGGADVSGDRAPATTTVLTVLARLERKGFVSRSREVRPHRYRALLTREEHTAELMHEVLDRSSDRDAALARFVGTATPHETATLRRLLDELARR</sequence>
<keyword evidence="2" id="KW-0805">Transcription regulation</keyword>
<evidence type="ECO:0000256" key="4">
    <source>
        <dbReference type="ARBA" id="ARBA00023163"/>
    </source>
</evidence>
<evidence type="ECO:0000256" key="1">
    <source>
        <dbReference type="ARBA" id="ARBA00011046"/>
    </source>
</evidence>
<dbReference type="Proteomes" id="UP000291259">
    <property type="component" value="Chromosome"/>
</dbReference>
<gene>
    <name evidence="5" type="ORF">ET445_13285</name>
</gene>
<dbReference type="InterPro" id="IPR005650">
    <property type="entry name" value="BlaI_family"/>
</dbReference>
<organism evidence="5 6">
    <name type="scientific">Agromyces protaetiae</name>
    <dbReference type="NCBI Taxonomy" id="2509455"/>
    <lineage>
        <taxon>Bacteria</taxon>
        <taxon>Bacillati</taxon>
        <taxon>Actinomycetota</taxon>
        <taxon>Actinomycetes</taxon>
        <taxon>Micrococcales</taxon>
        <taxon>Microbacteriaceae</taxon>
        <taxon>Agromyces</taxon>
    </lineage>
</organism>
<dbReference type="GO" id="GO:0003677">
    <property type="term" value="F:DNA binding"/>
    <property type="evidence" value="ECO:0007669"/>
    <property type="project" value="UniProtKB-KW"/>
</dbReference>
<keyword evidence="6" id="KW-1185">Reference proteome</keyword>
<proteinExistence type="inferred from homology"/>
<dbReference type="InterPro" id="IPR036388">
    <property type="entry name" value="WH-like_DNA-bd_sf"/>
</dbReference>
<evidence type="ECO:0000256" key="3">
    <source>
        <dbReference type="ARBA" id="ARBA00023125"/>
    </source>
</evidence>
<dbReference type="GO" id="GO:0045892">
    <property type="term" value="P:negative regulation of DNA-templated transcription"/>
    <property type="evidence" value="ECO:0007669"/>
    <property type="project" value="InterPro"/>
</dbReference>
<evidence type="ECO:0000256" key="2">
    <source>
        <dbReference type="ARBA" id="ARBA00023015"/>
    </source>
</evidence>
<dbReference type="Gene3D" id="1.10.10.10">
    <property type="entry name" value="Winged helix-like DNA-binding domain superfamily/Winged helix DNA-binding domain"/>
    <property type="match status" value="1"/>
</dbReference>
<keyword evidence="3" id="KW-0238">DNA-binding</keyword>
<reference evidence="5 6" key="1">
    <citation type="submission" date="2019-01" db="EMBL/GenBank/DDBJ databases">
        <title>Genome sequencing of strain FW100M-8.</title>
        <authorList>
            <person name="Heo J."/>
            <person name="Kim S.-J."/>
            <person name="Kim J.-S."/>
            <person name="Hong S.-B."/>
            <person name="Kwon S.-W."/>
        </authorList>
    </citation>
    <scope>NUCLEOTIDE SEQUENCE [LARGE SCALE GENOMIC DNA]</scope>
    <source>
        <strain evidence="5 6">FW100M-8</strain>
    </source>
</reference>
<evidence type="ECO:0000313" key="6">
    <source>
        <dbReference type="Proteomes" id="UP000291259"/>
    </source>
</evidence>
<name>A0A4P6FUB9_9MICO</name>
<dbReference type="InterPro" id="IPR036390">
    <property type="entry name" value="WH_DNA-bd_sf"/>
</dbReference>
<keyword evidence="4" id="KW-0804">Transcription</keyword>
<dbReference type="SUPFAM" id="SSF46785">
    <property type="entry name" value="Winged helix' DNA-binding domain"/>
    <property type="match status" value="1"/>
</dbReference>
<dbReference type="EMBL" id="CP035491">
    <property type="protein sequence ID" value="QAY74158.1"/>
    <property type="molecule type" value="Genomic_DNA"/>
</dbReference>
<protein>
    <submittedName>
        <fullName evidence="5">Transcriptional regulator</fullName>
    </submittedName>
</protein>
<dbReference type="RefSeq" id="WP_129191705.1">
    <property type="nucleotide sequence ID" value="NZ_CP035491.1"/>
</dbReference>
<dbReference type="Gene3D" id="6.10.140.850">
    <property type="match status" value="1"/>
</dbReference>
<comment type="similarity">
    <text evidence="1">Belongs to the BlaI transcriptional regulatory family.</text>
</comment>
<evidence type="ECO:0000313" key="5">
    <source>
        <dbReference type="EMBL" id="QAY74158.1"/>
    </source>
</evidence>
<accession>A0A4P6FUB9</accession>
<dbReference type="OrthoDB" id="9813987at2"/>
<dbReference type="Pfam" id="PF03965">
    <property type="entry name" value="Penicillinase_R"/>
    <property type="match status" value="1"/>
</dbReference>
<dbReference type="KEGG" id="agf:ET445_13285"/>